<dbReference type="PANTHER" id="PTHR45081:SF1">
    <property type="entry name" value="EF HAND FAMILY PROTEIN, PUTATIVE, EXPRESSED-RELATED"/>
    <property type="match status" value="1"/>
</dbReference>
<evidence type="ECO:0000259" key="2">
    <source>
        <dbReference type="PROSITE" id="PS50222"/>
    </source>
</evidence>
<reference evidence="3 4" key="1">
    <citation type="submission" date="2024-11" db="EMBL/GenBank/DDBJ databases">
        <title>A near-complete genome assembly of Cinchona calisaya.</title>
        <authorList>
            <person name="Lian D.C."/>
            <person name="Zhao X.W."/>
            <person name="Wei L."/>
        </authorList>
    </citation>
    <scope>NUCLEOTIDE SEQUENCE [LARGE SCALE GENOMIC DNA]</scope>
    <source>
        <tissue evidence="3">Nenye</tissue>
    </source>
</reference>
<dbReference type="InterPro" id="IPR002048">
    <property type="entry name" value="EF_hand_dom"/>
</dbReference>
<feature type="domain" description="EF-hand" evidence="2">
    <location>
        <begin position="17"/>
        <end position="52"/>
    </location>
</feature>
<dbReference type="Gene3D" id="1.25.40.10">
    <property type="entry name" value="Tetratricopeptide repeat domain"/>
    <property type="match status" value="2"/>
</dbReference>
<protein>
    <recommendedName>
        <fullName evidence="2">EF-hand domain-containing protein</fullName>
    </recommendedName>
</protein>
<name>A0ABD2Z3Q9_9GENT</name>
<sequence length="763" mass="86467">MGRITLDIETPLNTTDLRSEKVKRILQQFDLNRDGCLNRDESTALVVAVNPRVKFTDDQIHAINDEVFRTYAQFIDGQKGITLDGLLRTYDDGAGDVDRDFSVLGLELNPGETVPGPSIVDKTVREAATDNKAMEWAILLHHTVAFQNTYKLLDDLEILIQKLEKSKQVKEAKVKRGSNSSAKGVAWEDLGANYAVFLKDLVALSSRADKECSKEEAFDRHMAIGRVLYNKHLHKLAYISFRRAFELQPNNPLTRFRAGNCLYELGMYREAKEEFFEALIIAEADEKNWAYLVPQIHINLGILLEGEGMVFNACDHYREACIFCPTHFRALKRLGSGLIALGEYKAGVLALEEAVFLKKDYADAHCDLGSGFLALGDETNAINEFQMVLDLKADHLDALFNFGVFYMDRGRYERALDMYDRVLDESPNHWKALLSKAVLLLGTGKTEKARKALREALKTANRVELHDRMVYLKQLQKKWLKGKGGGVGEEAYIIVEPSKFKTVEESTNSRWELANALDIRAFQKITGLDRCDVELLKKQMNEYPLPDSLFAERPIRKVSLEGILRELLGFLKPENFVGAVKAINKKILCVLDESNSGSVDFGLFFAIIAPLCKGSLDRRERVAYHALLLQPGSVGSSKIRKTDTQKYIKLLRAIYMPPLGVSEMLEVSEETDMSMVSFTEFLEMFVDPDRGFGILSTLWKLEIGNRNGSYVCASCRFAIIGPRYKEVRLHFSLCSLCYSERRVHPTYSNQEEYIFRKCKPIEA</sequence>
<dbReference type="EMBL" id="JBJUIK010000011">
    <property type="protein sequence ID" value="KAL3514116.1"/>
    <property type="molecule type" value="Genomic_DNA"/>
</dbReference>
<organism evidence="3 4">
    <name type="scientific">Cinchona calisaya</name>
    <dbReference type="NCBI Taxonomy" id="153742"/>
    <lineage>
        <taxon>Eukaryota</taxon>
        <taxon>Viridiplantae</taxon>
        <taxon>Streptophyta</taxon>
        <taxon>Embryophyta</taxon>
        <taxon>Tracheophyta</taxon>
        <taxon>Spermatophyta</taxon>
        <taxon>Magnoliopsida</taxon>
        <taxon>eudicotyledons</taxon>
        <taxon>Gunneridae</taxon>
        <taxon>Pentapetalae</taxon>
        <taxon>asterids</taxon>
        <taxon>lamiids</taxon>
        <taxon>Gentianales</taxon>
        <taxon>Rubiaceae</taxon>
        <taxon>Cinchonoideae</taxon>
        <taxon>Cinchoneae</taxon>
        <taxon>Cinchona</taxon>
    </lineage>
</organism>
<feature type="repeat" description="TPR" evidence="1">
    <location>
        <begin position="396"/>
        <end position="429"/>
    </location>
</feature>
<dbReference type="AlphaFoldDB" id="A0ABD2Z3Q9"/>
<dbReference type="PROSITE" id="PS50222">
    <property type="entry name" value="EF_HAND_2"/>
    <property type="match status" value="1"/>
</dbReference>
<proteinExistence type="predicted"/>
<dbReference type="SUPFAM" id="SSF48452">
    <property type="entry name" value="TPR-like"/>
    <property type="match status" value="2"/>
</dbReference>
<keyword evidence="1" id="KW-0802">TPR repeat</keyword>
<keyword evidence="4" id="KW-1185">Reference proteome</keyword>
<dbReference type="PROSITE" id="PS50293">
    <property type="entry name" value="TPR_REGION"/>
    <property type="match status" value="1"/>
</dbReference>
<dbReference type="Pfam" id="PF14559">
    <property type="entry name" value="TPR_19"/>
    <property type="match status" value="1"/>
</dbReference>
<dbReference type="PROSITE" id="PS50005">
    <property type="entry name" value="TPR"/>
    <property type="match status" value="2"/>
</dbReference>
<accession>A0ABD2Z3Q9</accession>
<dbReference type="SMART" id="SM00028">
    <property type="entry name" value="TPR"/>
    <property type="match status" value="7"/>
</dbReference>
<dbReference type="FunFam" id="1.10.238.10:FF:000173">
    <property type="entry name" value="uncharacterized TPR repeat-containing protein At1g05150-like"/>
    <property type="match status" value="1"/>
</dbReference>
<dbReference type="InterPro" id="IPR019734">
    <property type="entry name" value="TPR_rpt"/>
</dbReference>
<evidence type="ECO:0000313" key="4">
    <source>
        <dbReference type="Proteomes" id="UP001630127"/>
    </source>
</evidence>
<feature type="repeat" description="TPR" evidence="1">
    <location>
        <begin position="362"/>
        <end position="395"/>
    </location>
</feature>
<evidence type="ECO:0000256" key="1">
    <source>
        <dbReference type="PROSITE-ProRule" id="PRU00339"/>
    </source>
</evidence>
<dbReference type="Proteomes" id="UP001630127">
    <property type="component" value="Unassembled WGS sequence"/>
</dbReference>
<gene>
    <name evidence="3" type="ORF">ACH5RR_026833</name>
</gene>
<dbReference type="PANTHER" id="PTHR45081">
    <property type="entry name" value="EF HAND FAMILY PROTEIN, PUTATIVE, EXPRESSED-RELATED"/>
    <property type="match status" value="1"/>
</dbReference>
<dbReference type="InterPro" id="IPR011990">
    <property type="entry name" value="TPR-like_helical_dom_sf"/>
</dbReference>
<comment type="caution">
    <text evidence="3">The sequence shown here is derived from an EMBL/GenBank/DDBJ whole genome shotgun (WGS) entry which is preliminary data.</text>
</comment>
<evidence type="ECO:0000313" key="3">
    <source>
        <dbReference type="EMBL" id="KAL3514116.1"/>
    </source>
</evidence>